<feature type="region of interest" description="Disordered" evidence="1">
    <location>
        <begin position="1"/>
        <end position="45"/>
    </location>
</feature>
<dbReference type="InterPro" id="IPR001138">
    <property type="entry name" value="Zn2Cys6_DnaBD"/>
</dbReference>
<sequence length="392" mass="42510">MPKSTSRGGSTNTLQQQQQSDDSEQSTTTTSPPDNDTNNTKNKRVVKTPYTKRACISCHKAKVKCSHERPCQRCITKHIESTATAATTTSTTQQQLALIPNHQFCPMILLPTTAGGVGAFNAAAMFHHHNLVMPTTTGAGSNPAALALQPTTTTSTSTGSSTNFVNGYPASSLAAASFNQIVDVTDSINNNHHTTTSLVTTPSSSSSNLLNNYHHYHQNNSGGADLMMMDGNVGDDSPFLSKHSPGLFFNEHSMNDDLFSTSPLPHHNSGHNSTGFNHRSIINDEGIDESIVASELVKDDEEINQADSTSLVDNSTAMELQPYKSNPSIHHNNNNDITHLGNLICMVLQRQDKQARDLKELKDDIIEIKKYLMPKGSNNNNGRKSSALRPID</sequence>
<name>D2V6Q2_NAEGR</name>
<keyword evidence="4" id="KW-1185">Reference proteome</keyword>
<dbReference type="AlphaFoldDB" id="D2V6Q2"/>
<dbReference type="GeneID" id="8861671"/>
<protein>
    <recommendedName>
        <fullName evidence="2">Zn(2)-C6 fungal-type domain-containing protein</fullName>
    </recommendedName>
</protein>
<dbReference type="Pfam" id="PF00172">
    <property type="entry name" value="Zn_clus"/>
    <property type="match status" value="1"/>
</dbReference>
<dbReference type="GO" id="GO:0000981">
    <property type="term" value="F:DNA-binding transcription factor activity, RNA polymerase II-specific"/>
    <property type="evidence" value="ECO:0007669"/>
    <property type="project" value="InterPro"/>
</dbReference>
<dbReference type="SUPFAM" id="SSF57701">
    <property type="entry name" value="Zn2/Cys6 DNA-binding domain"/>
    <property type="match status" value="1"/>
</dbReference>
<dbReference type="InterPro" id="IPR036864">
    <property type="entry name" value="Zn2-C6_fun-type_DNA-bd_sf"/>
</dbReference>
<dbReference type="CDD" id="cd00067">
    <property type="entry name" value="GAL4"/>
    <property type="match status" value="1"/>
</dbReference>
<feature type="domain" description="Zn(2)-C6 fungal-type" evidence="2">
    <location>
        <begin position="49"/>
        <end position="92"/>
    </location>
</feature>
<feature type="region of interest" description="Disordered" evidence="1">
    <location>
        <begin position="373"/>
        <end position="392"/>
    </location>
</feature>
<dbReference type="VEuPathDB" id="AmoebaDB:NAEGRDRAFT_78813"/>
<proteinExistence type="predicted"/>
<dbReference type="Proteomes" id="UP000006671">
    <property type="component" value="Unassembled WGS sequence"/>
</dbReference>
<evidence type="ECO:0000313" key="3">
    <source>
        <dbReference type="EMBL" id="EFC47618.1"/>
    </source>
</evidence>
<evidence type="ECO:0000313" key="4">
    <source>
        <dbReference type="Proteomes" id="UP000006671"/>
    </source>
</evidence>
<organism evidence="4">
    <name type="scientific">Naegleria gruberi</name>
    <name type="common">Amoeba</name>
    <dbReference type="NCBI Taxonomy" id="5762"/>
    <lineage>
        <taxon>Eukaryota</taxon>
        <taxon>Discoba</taxon>
        <taxon>Heterolobosea</taxon>
        <taxon>Tetramitia</taxon>
        <taxon>Eutetramitia</taxon>
        <taxon>Vahlkampfiidae</taxon>
        <taxon>Naegleria</taxon>
    </lineage>
</organism>
<evidence type="ECO:0000259" key="2">
    <source>
        <dbReference type="SMART" id="SM00066"/>
    </source>
</evidence>
<dbReference type="SMART" id="SM00066">
    <property type="entry name" value="GAL4"/>
    <property type="match status" value="1"/>
</dbReference>
<dbReference type="KEGG" id="ngr:NAEGRDRAFT_78813"/>
<gene>
    <name evidence="3" type="ORF">NAEGRDRAFT_78813</name>
</gene>
<dbReference type="EMBL" id="GG738854">
    <property type="protein sequence ID" value="EFC47618.1"/>
    <property type="molecule type" value="Genomic_DNA"/>
</dbReference>
<reference evidence="3 4" key="1">
    <citation type="journal article" date="2010" name="Cell">
        <title>The genome of Naegleria gruberi illuminates early eukaryotic versatility.</title>
        <authorList>
            <person name="Fritz-Laylin L.K."/>
            <person name="Prochnik S.E."/>
            <person name="Ginger M.L."/>
            <person name="Dacks J.B."/>
            <person name="Carpenter M.L."/>
            <person name="Field M.C."/>
            <person name="Kuo A."/>
            <person name="Paredez A."/>
            <person name="Chapman J."/>
            <person name="Pham J."/>
            <person name="Shu S."/>
            <person name="Neupane R."/>
            <person name="Cipriano M."/>
            <person name="Mancuso J."/>
            <person name="Tu H."/>
            <person name="Salamov A."/>
            <person name="Lindquist E."/>
            <person name="Shapiro H."/>
            <person name="Lucas S."/>
            <person name="Grigoriev I.V."/>
            <person name="Cande W.Z."/>
            <person name="Fulton C."/>
            <person name="Rokhsar D.S."/>
            <person name="Dawson S.C."/>
        </authorList>
    </citation>
    <scope>NUCLEOTIDE SEQUENCE [LARGE SCALE GENOMIC DNA]</scope>
    <source>
        <strain evidence="3 4">NEG-M</strain>
    </source>
</reference>
<feature type="compositionally biased region" description="Low complexity" evidence="1">
    <location>
        <begin position="10"/>
        <end position="40"/>
    </location>
</feature>
<evidence type="ECO:0000256" key="1">
    <source>
        <dbReference type="SAM" id="MobiDB-lite"/>
    </source>
</evidence>
<dbReference type="RefSeq" id="XP_002680362.1">
    <property type="nucleotide sequence ID" value="XM_002680316.1"/>
</dbReference>
<dbReference type="OMA" id="PYTKRAC"/>
<dbReference type="Gene3D" id="4.10.240.10">
    <property type="entry name" value="Zn(2)-C6 fungal-type DNA-binding domain"/>
    <property type="match status" value="1"/>
</dbReference>
<accession>D2V6Q2</accession>
<dbReference type="OrthoDB" id="654211at2759"/>
<dbReference type="GO" id="GO:0008270">
    <property type="term" value="F:zinc ion binding"/>
    <property type="evidence" value="ECO:0007669"/>
    <property type="project" value="InterPro"/>
</dbReference>
<dbReference type="InParanoid" id="D2V6Q2"/>